<keyword evidence="4" id="KW-0808">Transferase</keyword>
<evidence type="ECO:0000313" key="12">
    <source>
        <dbReference type="Proteomes" id="UP000590412"/>
    </source>
</evidence>
<dbReference type="InterPro" id="IPR004839">
    <property type="entry name" value="Aminotransferase_I/II_large"/>
</dbReference>
<keyword evidence="5" id="KW-0663">Pyridoxal phosphate</keyword>
<comment type="cofactor">
    <cofactor evidence="1">
        <name>pyridoxal 5'-phosphate</name>
        <dbReference type="ChEBI" id="CHEBI:597326"/>
    </cofactor>
</comment>
<dbReference type="PANTHER" id="PTHR11751">
    <property type="entry name" value="ALANINE AMINOTRANSFERASE"/>
    <property type="match status" value="1"/>
</dbReference>
<dbReference type="PANTHER" id="PTHR11751:SF29">
    <property type="entry name" value="ALANINE TRANSAMINASE"/>
    <property type="match status" value="1"/>
</dbReference>
<proteinExistence type="inferred from homology"/>
<evidence type="ECO:0000256" key="6">
    <source>
        <dbReference type="ARBA" id="ARBA00025785"/>
    </source>
</evidence>
<comment type="subunit">
    <text evidence="2">Homodimer.</text>
</comment>
<dbReference type="Gene3D" id="1.10.287.1970">
    <property type="match status" value="1"/>
</dbReference>
<dbReference type="Gene3D" id="3.40.640.10">
    <property type="entry name" value="Type I PLP-dependent aspartate aminotransferase-like (Major domain)"/>
    <property type="match status" value="1"/>
</dbReference>
<name>A0A8X7TB49_CANPA</name>
<dbReference type="AlphaFoldDB" id="A0A8X7TB49"/>
<evidence type="ECO:0000256" key="2">
    <source>
        <dbReference type="ARBA" id="ARBA00011738"/>
    </source>
</evidence>
<reference evidence="11" key="1">
    <citation type="submission" date="2020-03" db="EMBL/GenBank/DDBJ databases">
        <title>FDA dAtabase for Regulatory Grade micrObial Sequences (FDA-ARGOS): Supporting development and validation of Infectious Disease Dx tests.</title>
        <authorList>
            <person name="Campos J."/>
            <person name="Goldberg B."/>
            <person name="Tallon L."/>
            <person name="Sadzewicz L."/>
            <person name="Vavikolanu K."/>
            <person name="Mehta A."/>
            <person name="Aluvathingal J."/>
            <person name="Nadendla S."/>
            <person name="Nandy P."/>
            <person name="Geyer C."/>
            <person name="Yan Y."/>
            <person name="Sichtig H."/>
        </authorList>
    </citation>
    <scope>NUCLEOTIDE SEQUENCE [LARGE SCALE GENOMIC DNA]</scope>
    <source>
        <strain evidence="11">FDAARGOS_652</strain>
    </source>
</reference>
<evidence type="ECO:0000256" key="4">
    <source>
        <dbReference type="ARBA" id="ARBA00022679"/>
    </source>
</evidence>
<dbReference type="InterPro" id="IPR015424">
    <property type="entry name" value="PyrdxlP-dep_Trfase"/>
</dbReference>
<evidence type="ECO:0000256" key="9">
    <source>
        <dbReference type="ARBA" id="ARBA00080525"/>
    </source>
</evidence>
<dbReference type="SUPFAM" id="SSF53383">
    <property type="entry name" value="PLP-dependent transferases"/>
    <property type="match status" value="1"/>
</dbReference>
<evidence type="ECO:0000259" key="10">
    <source>
        <dbReference type="Pfam" id="PF00155"/>
    </source>
</evidence>
<dbReference type="InterPro" id="IPR045088">
    <property type="entry name" value="ALAT1/2-like"/>
</dbReference>
<keyword evidence="3 11" id="KW-0032">Aminotransferase</keyword>
<evidence type="ECO:0000256" key="5">
    <source>
        <dbReference type="ARBA" id="ARBA00022898"/>
    </source>
</evidence>
<evidence type="ECO:0000256" key="3">
    <source>
        <dbReference type="ARBA" id="ARBA00022576"/>
    </source>
</evidence>
<evidence type="ECO:0000256" key="1">
    <source>
        <dbReference type="ARBA" id="ARBA00001933"/>
    </source>
</evidence>
<evidence type="ECO:0000256" key="8">
    <source>
        <dbReference type="ARBA" id="ARBA00078532"/>
    </source>
</evidence>
<dbReference type="CDD" id="cd00609">
    <property type="entry name" value="AAT_like"/>
    <property type="match status" value="1"/>
</dbReference>
<evidence type="ECO:0000313" key="11">
    <source>
        <dbReference type="EMBL" id="KAF6051135.1"/>
    </source>
</evidence>
<protein>
    <recommendedName>
        <fullName evidence="7">Glutamate pyruvate transaminase</fullName>
    </recommendedName>
    <alternativeName>
        <fullName evidence="8">Glutamic--alanine transaminase</fullName>
    </alternativeName>
    <alternativeName>
        <fullName evidence="9">Glutamic--pyruvic transaminase</fullName>
    </alternativeName>
</protein>
<dbReference type="FunFam" id="3.40.640.10:FF:000012">
    <property type="entry name" value="alanine aminotransferase 2"/>
    <property type="match status" value="1"/>
</dbReference>
<gene>
    <name evidence="11" type="primary">ALT1</name>
    <name evidence="11" type="ORF">FOB60_003803</name>
</gene>
<dbReference type="Gene3D" id="3.90.1150.10">
    <property type="entry name" value="Aspartate Aminotransferase, domain 1"/>
    <property type="match status" value="1"/>
</dbReference>
<evidence type="ECO:0000256" key="7">
    <source>
        <dbReference type="ARBA" id="ARBA00077894"/>
    </source>
</evidence>
<sequence length="543" mass="60203">MRPVTISTKFQLQPFGMATRINNMLPPTCSTSSTNNCIINSNSIGYRFKSTFTPAEPLNVHDLNESTVKAQYAVRGKIPIIADGLSELIRKSPTSHGLPFNKIVNANIGNPQQLDQKPLTWYRQVLSILQYPELLSEESGAKFPADVKQRAKVILDNVGSIGAYSSSQGAAYFRQSIAEFITKRDGGEFSSNANDIFLTSGASAAVSYLLQILSQDQNSGFLIPIPQYPLYTATIALNNAQPIGYYLDESKGWATNPQEIRQLIEESTAKGIKVKALVVINPGNPTGAILSREDIVELISIAAEHGIVLIADEVYQENVFSGEFYSFKRVLSELKEKHHNLYKNVQLASLHSTSKGVSGECGQRGGYMELVGFKSDVKDIIFKLASINLCSVVSGQAMVELMVNPPKKGDESYDLYVEETSTIFDNLKTRAKALYEAFSNMEDVSVDKPQGAMYLFPSLNFDPKVYHKLFSRAKNSNLEIDDLYCIELLENTGICCVPGNGFGQKPGTYHLRTTFLPPGEEWIERWGKFHKEFVKKYKDTSVA</sequence>
<dbReference type="FunFam" id="1.10.287.1970:FF:000001">
    <property type="entry name" value="Alanine aminotransferase 2"/>
    <property type="match status" value="1"/>
</dbReference>
<comment type="caution">
    <text evidence="11">The sequence shown here is derived from an EMBL/GenBank/DDBJ whole genome shotgun (WGS) entry which is preliminary data.</text>
</comment>
<dbReference type="GO" id="GO:0008483">
    <property type="term" value="F:transaminase activity"/>
    <property type="evidence" value="ECO:0007669"/>
    <property type="project" value="UniProtKB-KW"/>
</dbReference>
<feature type="domain" description="Aminotransferase class I/classII large" evidence="10">
    <location>
        <begin position="145"/>
        <end position="515"/>
    </location>
</feature>
<organism evidence="11 12">
    <name type="scientific">Candida parapsilosis</name>
    <name type="common">Yeast</name>
    <dbReference type="NCBI Taxonomy" id="5480"/>
    <lineage>
        <taxon>Eukaryota</taxon>
        <taxon>Fungi</taxon>
        <taxon>Dikarya</taxon>
        <taxon>Ascomycota</taxon>
        <taxon>Saccharomycotina</taxon>
        <taxon>Pichiomycetes</taxon>
        <taxon>Debaryomycetaceae</taxon>
        <taxon>Candida/Lodderomyces clade</taxon>
        <taxon>Candida</taxon>
    </lineage>
</organism>
<comment type="similarity">
    <text evidence="6">Belongs to the class-I pyridoxal-phosphate-dependent aminotransferase family. Alanine aminotransferase subfamily.</text>
</comment>
<dbReference type="Proteomes" id="UP000590412">
    <property type="component" value="Unassembled WGS sequence"/>
</dbReference>
<dbReference type="InterPro" id="IPR015422">
    <property type="entry name" value="PyrdxlP-dep_Trfase_small"/>
</dbReference>
<dbReference type="OrthoDB" id="1732682at2759"/>
<dbReference type="FunFam" id="3.90.1150.10:FF:000140">
    <property type="entry name" value="alanine aminotransferase 1"/>
    <property type="match status" value="1"/>
</dbReference>
<dbReference type="InterPro" id="IPR015421">
    <property type="entry name" value="PyrdxlP-dep_Trfase_major"/>
</dbReference>
<accession>A0A8X7TB49</accession>
<dbReference type="EMBL" id="JABWAB010000005">
    <property type="protein sequence ID" value="KAF6051135.1"/>
    <property type="molecule type" value="Genomic_DNA"/>
</dbReference>
<dbReference type="Pfam" id="PF00155">
    <property type="entry name" value="Aminotran_1_2"/>
    <property type="match status" value="1"/>
</dbReference>
<dbReference type="GO" id="GO:0030170">
    <property type="term" value="F:pyridoxal phosphate binding"/>
    <property type="evidence" value="ECO:0007669"/>
    <property type="project" value="InterPro"/>
</dbReference>